<dbReference type="Proteomes" id="UP000184452">
    <property type="component" value="Unassembled WGS sequence"/>
</dbReference>
<gene>
    <name evidence="2" type="ORF">SAMN05421803_101205</name>
</gene>
<keyword evidence="3" id="KW-1185">Reference proteome</keyword>
<keyword evidence="1" id="KW-0472">Membrane</keyword>
<dbReference type="RefSeq" id="WP_073373949.1">
    <property type="nucleotide sequence ID" value="NZ_FQZK01000001.1"/>
</dbReference>
<evidence type="ECO:0000313" key="3">
    <source>
        <dbReference type="Proteomes" id="UP000184452"/>
    </source>
</evidence>
<reference evidence="2 3" key="1">
    <citation type="submission" date="2016-11" db="EMBL/GenBank/DDBJ databases">
        <authorList>
            <person name="Jaros S."/>
            <person name="Januszkiewicz K."/>
            <person name="Wedrychowicz H."/>
        </authorList>
    </citation>
    <scope>NUCLEOTIDE SEQUENCE [LARGE SCALE GENOMIC DNA]</scope>
    <source>
        <strain evidence="2 3">CGMCC 4.5723</strain>
    </source>
</reference>
<proteinExistence type="predicted"/>
<protein>
    <submittedName>
        <fullName evidence="2">Uncharacterized protein</fullName>
    </submittedName>
</protein>
<name>A0A1M6B3I6_9ACTN</name>
<organism evidence="2 3">
    <name type="scientific">Nocardiopsis flavescens</name>
    <dbReference type="NCBI Taxonomy" id="758803"/>
    <lineage>
        <taxon>Bacteria</taxon>
        <taxon>Bacillati</taxon>
        <taxon>Actinomycetota</taxon>
        <taxon>Actinomycetes</taxon>
        <taxon>Streptosporangiales</taxon>
        <taxon>Nocardiopsidaceae</taxon>
        <taxon>Nocardiopsis</taxon>
    </lineage>
</organism>
<evidence type="ECO:0000256" key="1">
    <source>
        <dbReference type="SAM" id="Phobius"/>
    </source>
</evidence>
<keyword evidence="1" id="KW-1133">Transmembrane helix</keyword>
<feature type="transmembrane region" description="Helical" evidence="1">
    <location>
        <begin position="20"/>
        <end position="37"/>
    </location>
</feature>
<sequence length="108" mass="11417">MTETDRFPAAPPRRIPAPTRLTAAVAAALLLVGGVVVHDRYQYASGHDYGTERDVLRVHVFDGDRPGGDVSAHVGPAEQECAEHGADDGEGTGSPRWLQGCVDAVLGR</sequence>
<keyword evidence="1" id="KW-0812">Transmembrane</keyword>
<dbReference type="AlphaFoldDB" id="A0A1M6B3I6"/>
<dbReference type="EMBL" id="FQZK01000001">
    <property type="protein sequence ID" value="SHI43275.1"/>
    <property type="molecule type" value="Genomic_DNA"/>
</dbReference>
<accession>A0A1M6B3I6</accession>
<evidence type="ECO:0000313" key="2">
    <source>
        <dbReference type="EMBL" id="SHI43275.1"/>
    </source>
</evidence>